<dbReference type="PANTHER" id="PTHR42830:SF2">
    <property type="entry name" value="OSMC_OHR FAMILY PROTEIN"/>
    <property type="match status" value="1"/>
</dbReference>
<dbReference type="RefSeq" id="WP_171152503.1">
    <property type="nucleotide sequence ID" value="NZ_JABENB010000001.1"/>
</dbReference>
<dbReference type="SUPFAM" id="SSF82784">
    <property type="entry name" value="OsmC-like"/>
    <property type="match status" value="1"/>
</dbReference>
<organism evidence="1 2">
    <name type="scientific">Flexivirga aerilata</name>
    <dbReference type="NCBI Taxonomy" id="1656889"/>
    <lineage>
        <taxon>Bacteria</taxon>
        <taxon>Bacillati</taxon>
        <taxon>Actinomycetota</taxon>
        <taxon>Actinomycetes</taxon>
        <taxon>Micrococcales</taxon>
        <taxon>Dermacoccaceae</taxon>
        <taxon>Flexivirga</taxon>
    </lineage>
</organism>
<sequence>MAENHSYPVRLSWSGSTGVGYDEYGRAHEVAPGDLPPFPMSSDPHFRGDPSLVNPEQLLVMSASSCQLLSFLAVAARSRLDVLDYVDNAEGLMPESSDPMWVTEIRLRPTVTLAPGSRLDRLERLVTLAHQQCFIANSLRSRITVDARFVIDGAEVARVQLTD</sequence>
<dbReference type="Proteomes" id="UP000557772">
    <property type="component" value="Unassembled WGS sequence"/>
</dbReference>
<proteinExistence type="predicted"/>
<accession>A0A849AP56</accession>
<dbReference type="Gene3D" id="3.30.300.20">
    <property type="match status" value="1"/>
</dbReference>
<dbReference type="PANTHER" id="PTHR42830">
    <property type="entry name" value="OSMOTICALLY INDUCIBLE FAMILY PROTEIN"/>
    <property type="match status" value="1"/>
</dbReference>
<gene>
    <name evidence="1" type="ORF">HJ588_04680</name>
</gene>
<dbReference type="InterPro" id="IPR003718">
    <property type="entry name" value="OsmC/Ohr_fam"/>
</dbReference>
<dbReference type="AlphaFoldDB" id="A0A849AP56"/>
<dbReference type="InterPro" id="IPR052707">
    <property type="entry name" value="OsmC_Ohr_Peroxiredoxin"/>
</dbReference>
<keyword evidence="2" id="KW-1185">Reference proteome</keyword>
<dbReference type="InterPro" id="IPR015946">
    <property type="entry name" value="KH_dom-like_a/b"/>
</dbReference>
<name>A0A849AP56_9MICO</name>
<evidence type="ECO:0000313" key="1">
    <source>
        <dbReference type="EMBL" id="NNG38572.1"/>
    </source>
</evidence>
<reference evidence="1 2" key="1">
    <citation type="submission" date="2020-05" db="EMBL/GenBank/DDBJ databases">
        <title>Flexivirga sp. ID2601S isolated from air conditioner.</title>
        <authorList>
            <person name="Kim D.H."/>
        </authorList>
    </citation>
    <scope>NUCLEOTIDE SEQUENCE [LARGE SCALE GENOMIC DNA]</scope>
    <source>
        <strain evidence="1 2">ID2601S</strain>
    </source>
</reference>
<dbReference type="InterPro" id="IPR036102">
    <property type="entry name" value="OsmC/Ohrsf"/>
</dbReference>
<protein>
    <submittedName>
        <fullName evidence="1">OsmC family peroxiredoxin</fullName>
    </submittedName>
</protein>
<evidence type="ECO:0000313" key="2">
    <source>
        <dbReference type="Proteomes" id="UP000557772"/>
    </source>
</evidence>
<dbReference type="EMBL" id="JABENB010000001">
    <property type="protein sequence ID" value="NNG38572.1"/>
    <property type="molecule type" value="Genomic_DNA"/>
</dbReference>
<dbReference type="Pfam" id="PF02566">
    <property type="entry name" value="OsmC"/>
    <property type="match status" value="1"/>
</dbReference>
<comment type="caution">
    <text evidence="1">The sequence shown here is derived from an EMBL/GenBank/DDBJ whole genome shotgun (WGS) entry which is preliminary data.</text>
</comment>